<sequence>MKKTSNEKLKLGIFVIVGLLLFITAIYLIGQRKNMFTKTFSISANFNNVNGLLQGNNVRYSGINVGTVKRINMINDSTINVIMAIDEKMVKHIKKDAIATIGTDGLVGNMLVNIIPGNGNTTVISQGDIIKSYSKIGTDDMLNTLNVTNENAALLTAKLLDITNSITNGNGTIGMLINDSITAKNIRQTINNLKLTSIEANKTMGEINQLVNNLNLDKSVAGVLLKDTLESKKVKQVIDNLEASSKNINEVVINLNKTLLSLKDGDGAINYLANDTIFVKNLDEAIKNINNGADKFNKNMEALKHNFLTRGYFRKLERKQKREAKLNKEQQQFKD</sequence>
<dbReference type="Proteomes" id="UP000295814">
    <property type="component" value="Unassembled WGS sequence"/>
</dbReference>
<dbReference type="PANTHER" id="PTHR33371">
    <property type="entry name" value="INTERMEMBRANE PHOSPHOLIPID TRANSPORT SYSTEM BINDING PROTEIN MLAD-RELATED"/>
    <property type="match status" value="1"/>
</dbReference>
<organism evidence="4 5">
    <name type="scientific">Seonamhaeicola sediminis</name>
    <dbReference type="NCBI Taxonomy" id="2528206"/>
    <lineage>
        <taxon>Bacteria</taxon>
        <taxon>Pseudomonadati</taxon>
        <taxon>Bacteroidota</taxon>
        <taxon>Flavobacteriia</taxon>
        <taxon>Flavobacteriales</taxon>
        <taxon>Flavobacteriaceae</taxon>
    </lineage>
</organism>
<protein>
    <submittedName>
        <fullName evidence="4">MCE family protein</fullName>
    </submittedName>
</protein>
<dbReference type="Pfam" id="PF02470">
    <property type="entry name" value="MlaD"/>
    <property type="match status" value="1"/>
</dbReference>
<evidence type="ECO:0000313" key="5">
    <source>
        <dbReference type="Proteomes" id="UP000295814"/>
    </source>
</evidence>
<gene>
    <name evidence="4" type="ORF">E1J38_008600</name>
</gene>
<evidence type="ECO:0000259" key="3">
    <source>
        <dbReference type="Pfam" id="PF02470"/>
    </source>
</evidence>
<dbReference type="InterPro" id="IPR003399">
    <property type="entry name" value="Mce/MlaD"/>
</dbReference>
<reference evidence="4 5" key="1">
    <citation type="submission" date="2019-07" db="EMBL/GenBank/DDBJ databases">
        <title>Seonamhaeicola sp. W255 draft genome.</title>
        <authorList>
            <person name="Zhang X.-Y."/>
            <person name="Zhang R."/>
            <person name="Zhong Y.-L."/>
            <person name="Du Z.-J."/>
        </authorList>
    </citation>
    <scope>NUCLEOTIDE SEQUENCE [LARGE SCALE GENOMIC DNA]</scope>
    <source>
        <strain evidence="4 5">W255</strain>
    </source>
</reference>
<dbReference type="InterPro" id="IPR052336">
    <property type="entry name" value="MlaD_Phospholipid_Transporter"/>
</dbReference>
<keyword evidence="2" id="KW-0472">Membrane</keyword>
<feature type="coiled-coil region" evidence="1">
    <location>
        <begin position="279"/>
        <end position="306"/>
    </location>
</feature>
<feature type="domain" description="Mce/MlaD" evidence="3">
    <location>
        <begin position="41"/>
        <end position="117"/>
    </location>
</feature>
<dbReference type="RefSeq" id="WP_133356745.1">
    <property type="nucleotide sequence ID" value="NZ_SMZJ02000004.1"/>
</dbReference>
<feature type="transmembrane region" description="Helical" evidence="2">
    <location>
        <begin position="12"/>
        <end position="30"/>
    </location>
</feature>
<keyword evidence="2" id="KW-0812">Transmembrane</keyword>
<keyword evidence="5" id="KW-1185">Reference proteome</keyword>
<keyword evidence="2" id="KW-1133">Transmembrane helix</keyword>
<keyword evidence="1" id="KW-0175">Coiled coil</keyword>
<evidence type="ECO:0000313" key="4">
    <source>
        <dbReference type="EMBL" id="TWO32910.1"/>
    </source>
</evidence>
<dbReference type="EMBL" id="SMZJ02000004">
    <property type="protein sequence ID" value="TWO32910.1"/>
    <property type="molecule type" value="Genomic_DNA"/>
</dbReference>
<dbReference type="PANTHER" id="PTHR33371:SF4">
    <property type="entry name" value="INTERMEMBRANE PHOSPHOLIPID TRANSPORT SYSTEM BINDING PROTEIN MLAD"/>
    <property type="match status" value="1"/>
</dbReference>
<accession>A0A562YE98</accession>
<name>A0A562YE98_9FLAO</name>
<dbReference type="OrthoDB" id="9771725at2"/>
<evidence type="ECO:0000256" key="1">
    <source>
        <dbReference type="SAM" id="Coils"/>
    </source>
</evidence>
<evidence type="ECO:0000256" key="2">
    <source>
        <dbReference type="SAM" id="Phobius"/>
    </source>
</evidence>
<proteinExistence type="predicted"/>
<comment type="caution">
    <text evidence="4">The sequence shown here is derived from an EMBL/GenBank/DDBJ whole genome shotgun (WGS) entry which is preliminary data.</text>
</comment>
<dbReference type="AlphaFoldDB" id="A0A562YE98"/>